<dbReference type="AlphaFoldDB" id="A0A841TV05"/>
<organism evidence="2 3">
    <name type="scientific">Cohnella xylanilytica</name>
    <dbReference type="NCBI Taxonomy" id="557555"/>
    <lineage>
        <taxon>Bacteria</taxon>
        <taxon>Bacillati</taxon>
        <taxon>Bacillota</taxon>
        <taxon>Bacilli</taxon>
        <taxon>Bacillales</taxon>
        <taxon>Paenibacillaceae</taxon>
        <taxon>Cohnella</taxon>
    </lineage>
</organism>
<dbReference type="SUPFAM" id="SSF51338">
    <property type="entry name" value="Composite domain of metallo-dependent hydrolases"/>
    <property type="match status" value="1"/>
</dbReference>
<reference evidence="2 3" key="1">
    <citation type="submission" date="2020-08" db="EMBL/GenBank/DDBJ databases">
        <title>Cohnella phylogeny.</title>
        <authorList>
            <person name="Dunlap C."/>
        </authorList>
    </citation>
    <scope>NUCLEOTIDE SEQUENCE [LARGE SCALE GENOMIC DNA]</scope>
    <source>
        <strain evidence="2 3">DSM 25239</strain>
    </source>
</reference>
<dbReference type="EMBL" id="JACJVR010000047">
    <property type="protein sequence ID" value="MBB6692116.1"/>
    <property type="molecule type" value="Genomic_DNA"/>
</dbReference>
<name>A0A841TV05_9BACL</name>
<protein>
    <submittedName>
        <fullName evidence="2">Amidohydrolase family protein</fullName>
    </submittedName>
</protein>
<dbReference type="Proteomes" id="UP000553776">
    <property type="component" value="Unassembled WGS sequence"/>
</dbReference>
<keyword evidence="2" id="KW-0378">Hydrolase</keyword>
<evidence type="ECO:0000259" key="1">
    <source>
        <dbReference type="Pfam" id="PF07969"/>
    </source>
</evidence>
<dbReference type="InterPro" id="IPR052349">
    <property type="entry name" value="Metallo-hydrolase_Enzymes"/>
</dbReference>
<accession>A0A841TV05</accession>
<dbReference type="SUPFAM" id="SSF51556">
    <property type="entry name" value="Metallo-dependent hydrolases"/>
    <property type="match status" value="1"/>
</dbReference>
<feature type="domain" description="Amidohydrolase 3" evidence="1">
    <location>
        <begin position="187"/>
        <end position="400"/>
    </location>
</feature>
<dbReference type="InterPro" id="IPR032466">
    <property type="entry name" value="Metal_Hydrolase"/>
</dbReference>
<dbReference type="GO" id="GO:0016814">
    <property type="term" value="F:hydrolase activity, acting on carbon-nitrogen (but not peptide) bonds, in cyclic amidines"/>
    <property type="evidence" value="ECO:0007669"/>
    <property type="project" value="TreeGrafter"/>
</dbReference>
<dbReference type="Gene3D" id="2.30.40.10">
    <property type="entry name" value="Urease, subunit C, domain 1"/>
    <property type="match status" value="1"/>
</dbReference>
<dbReference type="PANTHER" id="PTHR32027:SF9">
    <property type="entry name" value="BLL3847 PROTEIN"/>
    <property type="match status" value="1"/>
</dbReference>
<dbReference type="InterPro" id="IPR013108">
    <property type="entry name" value="Amidohydro_3"/>
</dbReference>
<gene>
    <name evidence="2" type="ORF">H7B90_11960</name>
</gene>
<comment type="caution">
    <text evidence="2">The sequence shown here is derived from an EMBL/GenBank/DDBJ whole genome shotgun (WGS) entry which is preliminary data.</text>
</comment>
<dbReference type="Gene3D" id="3.20.20.140">
    <property type="entry name" value="Metal-dependent hydrolases"/>
    <property type="match status" value="1"/>
</dbReference>
<keyword evidence="3" id="KW-1185">Reference proteome</keyword>
<dbReference type="CDD" id="cd01293">
    <property type="entry name" value="Bact_CD"/>
    <property type="match status" value="1"/>
</dbReference>
<dbReference type="PANTHER" id="PTHR32027">
    <property type="entry name" value="CYTOSINE DEAMINASE"/>
    <property type="match status" value="1"/>
</dbReference>
<evidence type="ECO:0000313" key="2">
    <source>
        <dbReference type="EMBL" id="MBB6692116.1"/>
    </source>
</evidence>
<dbReference type="InterPro" id="IPR011059">
    <property type="entry name" value="Metal-dep_hydrolase_composite"/>
</dbReference>
<sequence>MPTADLEIVNARLPLADGGELFRLAVSGGRWTAVEPQAGRLASPEHEPIGAIGFERLPSVRRLDLEGRVLLPGFVDVHMHLDKAYSLPFVRNRSGTLLEAIGNYRAAAPAFAKETIRDRIVKAALRSASFGSATLRSHLDVPVHLGRDVAMRTIEAALEARELVSGFVDIQYFPMYFYDPAMEGELTEFAAETLRMGVDGVGGAPHLTPDPAAGIDWAFRMATGFGLPIDLHADETDDPSVKTIDVYCDYVVRYGYSGRATAGHLCSLAAMEHEEAERLIAKMAEAGVAAATLPAVNLYLQGRGDRGNVRRGVTRVRELADAGVKVAAASDNIQDPFHPFGRGDMLQIGLMASYAAHLAGEEDILTVLRMLTQVPAAIAGVREYGVAAGNPASFAVFDAASAEELFQELPAGRWVYNKSRWTGASELIRRRYDDSPTAASPSFAE</sequence>
<proteinExistence type="predicted"/>
<feature type="domain" description="Amidohydrolase 3" evidence="1">
    <location>
        <begin position="63"/>
        <end position="107"/>
    </location>
</feature>
<evidence type="ECO:0000313" key="3">
    <source>
        <dbReference type="Proteomes" id="UP000553776"/>
    </source>
</evidence>
<dbReference type="Pfam" id="PF07969">
    <property type="entry name" value="Amidohydro_3"/>
    <property type="match status" value="2"/>
</dbReference>